<name>A0A7W9CH88_9CAUL</name>
<evidence type="ECO:0000313" key="1">
    <source>
        <dbReference type="EMBL" id="MBB5745564.1"/>
    </source>
</evidence>
<dbReference type="Proteomes" id="UP000545037">
    <property type="component" value="Unassembled WGS sequence"/>
</dbReference>
<dbReference type="AlphaFoldDB" id="A0A7W9CH88"/>
<comment type="caution">
    <text evidence="1">The sequence shown here is derived from an EMBL/GenBank/DDBJ whole genome shotgun (WGS) entry which is preliminary data.</text>
</comment>
<accession>A0A7W9CH88</accession>
<proteinExistence type="predicted"/>
<keyword evidence="2" id="KW-1185">Reference proteome</keyword>
<organism evidence="1 2">
    <name type="scientific">Brevundimonas variabilis</name>
    <dbReference type="NCBI Taxonomy" id="74312"/>
    <lineage>
        <taxon>Bacteria</taxon>
        <taxon>Pseudomonadati</taxon>
        <taxon>Pseudomonadota</taxon>
        <taxon>Alphaproteobacteria</taxon>
        <taxon>Caulobacterales</taxon>
        <taxon>Caulobacteraceae</taxon>
        <taxon>Brevundimonas</taxon>
    </lineage>
</organism>
<sequence length="153" mass="16511">MDDFILSDLVGVLPDDRIDECNLTPASHRSLRPHTCKVGSSEACAECGKGIELRLKIFQVQRKVQNGEVGSFVTGWRVLCDGISGRTAARAEDSTAGGPYSKSAAELEEISTIIATFNTCVERIQNQIGLGHGFVPPVEPKLRIEDALASAWP</sequence>
<evidence type="ECO:0000313" key="2">
    <source>
        <dbReference type="Proteomes" id="UP000545037"/>
    </source>
</evidence>
<gene>
    <name evidence="1" type="ORF">GGR13_001148</name>
</gene>
<dbReference type="EMBL" id="JACHOR010000002">
    <property type="protein sequence ID" value="MBB5745564.1"/>
    <property type="molecule type" value="Genomic_DNA"/>
</dbReference>
<reference evidence="1 2" key="1">
    <citation type="submission" date="2020-08" db="EMBL/GenBank/DDBJ databases">
        <title>Genomic Encyclopedia of Type Strains, Phase IV (KMG-IV): sequencing the most valuable type-strain genomes for metagenomic binning, comparative biology and taxonomic classification.</title>
        <authorList>
            <person name="Goeker M."/>
        </authorList>
    </citation>
    <scope>NUCLEOTIDE SEQUENCE [LARGE SCALE GENOMIC DNA]</scope>
    <source>
        <strain evidence="1 2">DSM 4737</strain>
    </source>
</reference>
<protein>
    <submittedName>
        <fullName evidence="1">Uncharacterized protein</fullName>
    </submittedName>
</protein>